<organism evidence="3 4">
    <name type="scientific">Orchesella dallaii</name>
    <dbReference type="NCBI Taxonomy" id="48710"/>
    <lineage>
        <taxon>Eukaryota</taxon>
        <taxon>Metazoa</taxon>
        <taxon>Ecdysozoa</taxon>
        <taxon>Arthropoda</taxon>
        <taxon>Hexapoda</taxon>
        <taxon>Collembola</taxon>
        <taxon>Entomobryomorpha</taxon>
        <taxon>Entomobryoidea</taxon>
        <taxon>Orchesellidae</taxon>
        <taxon>Orchesellinae</taxon>
        <taxon>Orchesella</taxon>
    </lineage>
</organism>
<feature type="compositionally biased region" description="Polar residues" evidence="1">
    <location>
        <begin position="398"/>
        <end position="418"/>
    </location>
</feature>
<dbReference type="PROSITE" id="PS50802">
    <property type="entry name" value="OTU"/>
    <property type="match status" value="1"/>
</dbReference>
<protein>
    <recommendedName>
        <fullName evidence="2">OTU domain-containing protein</fullName>
    </recommendedName>
</protein>
<evidence type="ECO:0000313" key="4">
    <source>
        <dbReference type="Proteomes" id="UP001642540"/>
    </source>
</evidence>
<evidence type="ECO:0000259" key="2">
    <source>
        <dbReference type="PROSITE" id="PS50802"/>
    </source>
</evidence>
<dbReference type="Proteomes" id="UP001642540">
    <property type="component" value="Unassembled WGS sequence"/>
</dbReference>
<gene>
    <name evidence="3" type="ORF">ODALV1_LOCUS19585</name>
</gene>
<feature type="compositionally biased region" description="Basic and acidic residues" evidence="1">
    <location>
        <begin position="637"/>
        <end position="650"/>
    </location>
</feature>
<feature type="region of interest" description="Disordered" evidence="1">
    <location>
        <begin position="395"/>
        <end position="418"/>
    </location>
</feature>
<evidence type="ECO:0000313" key="3">
    <source>
        <dbReference type="EMBL" id="CAL8121896.1"/>
    </source>
</evidence>
<feature type="region of interest" description="Disordered" evidence="1">
    <location>
        <begin position="313"/>
        <end position="341"/>
    </location>
</feature>
<feature type="region of interest" description="Disordered" evidence="1">
    <location>
        <begin position="632"/>
        <end position="723"/>
    </location>
</feature>
<evidence type="ECO:0000256" key="1">
    <source>
        <dbReference type="SAM" id="MobiDB-lite"/>
    </source>
</evidence>
<dbReference type="Pfam" id="PF02338">
    <property type="entry name" value="OTU"/>
    <property type="match status" value="1"/>
</dbReference>
<feature type="compositionally biased region" description="Polar residues" evidence="1">
    <location>
        <begin position="332"/>
        <end position="341"/>
    </location>
</feature>
<dbReference type="EMBL" id="CAXLJM020000066">
    <property type="protein sequence ID" value="CAL8121896.1"/>
    <property type="molecule type" value="Genomic_DNA"/>
</dbReference>
<comment type="caution">
    <text evidence="3">The sequence shown here is derived from an EMBL/GenBank/DDBJ whole genome shotgun (WGS) entry which is preliminary data.</text>
</comment>
<proteinExistence type="predicted"/>
<accession>A0ABP1R806</accession>
<sequence length="736" mass="83614">MTTEQIVDKYPSLVDFLWGKSPVHKQERSLYYFSENYRPHQLPLMDLVSNIHRQCKQCTIFVTSICLHNANELYQAYQILKQEMTNVKYGNCIASSYQSIQRDSPFSKTLPKGLKGVFTAIRNQPDGNCFYAATSNALVRDQYLGKTLRMCAFIEMMTNIDEYRRQFKNVDFDKLGRDLLNDGEWAYSEIIYLMSKVIGRQINVYEYSKNNNSDYAGIYYDANKARDMNTPPVCLFLTGKHFWTLAKTSSNVQAPLLTYTPGEVRDSRLRKDALRTYVLGERRADKDEVIEVIDLDTESENLKIPSETVTISTHEKRRTCMKQRSTADKTPATDSIYTHAVSRNTGLQKDTCQTLGRGDRQADKEQVIEVIDLEEDPQDSSTSSGIDCITTCVEENKQSPQSSQSAGGNKTSDQQELHNTSLKTQDFNADTSSNSASPIKVEVEDVNYIYGQVNRESFTVAEEIETTETTASSDDERMMHSDDFKIYVHDFHFNSPTSVEVVINQPITGEPVKKITLRKIKEPSCTPADAELFANVVASIGEELGDLLQNKSITEVIEFVRDLASGTTVWIRHTKLKCLKRKMAPSKLKTTAKRLATLQRYAHTREKVADMISAFEVNALVDAYASSTMKKWLPKKHSVESPSEEKESSPERSPQLKGNTKLPKIFSFPHTKHIKQKHRDDKNDKKIENRENLQGAKNVTFSESKKDTGAANEPAEQHDGYQADDVKQVRKYILFS</sequence>
<dbReference type="SUPFAM" id="SSF54001">
    <property type="entry name" value="Cysteine proteinases"/>
    <property type="match status" value="1"/>
</dbReference>
<dbReference type="InterPro" id="IPR038765">
    <property type="entry name" value="Papain-like_cys_pep_sf"/>
</dbReference>
<name>A0ABP1R806_9HEXA</name>
<dbReference type="InterPro" id="IPR003323">
    <property type="entry name" value="OTU_dom"/>
</dbReference>
<feature type="compositionally biased region" description="Basic and acidic residues" evidence="1">
    <location>
        <begin position="678"/>
        <end position="691"/>
    </location>
</feature>
<reference evidence="3 4" key="1">
    <citation type="submission" date="2024-08" db="EMBL/GenBank/DDBJ databases">
        <authorList>
            <person name="Cucini C."/>
            <person name="Frati F."/>
        </authorList>
    </citation>
    <scope>NUCLEOTIDE SEQUENCE [LARGE SCALE GENOMIC DNA]</scope>
</reference>
<dbReference type="Gene3D" id="3.90.70.80">
    <property type="match status" value="1"/>
</dbReference>
<keyword evidence="4" id="KW-1185">Reference proteome</keyword>
<feature type="domain" description="OTU" evidence="2">
    <location>
        <begin position="118"/>
        <end position="248"/>
    </location>
</feature>